<keyword evidence="2" id="KW-1185">Reference proteome</keyword>
<dbReference type="Proteomes" id="UP000356253">
    <property type="component" value="Unassembled WGS sequence"/>
</dbReference>
<accession>A0AC61Y3S2</accession>
<keyword evidence="1" id="KW-0675">Receptor</keyword>
<proteinExistence type="predicted"/>
<protein>
    <submittedName>
        <fullName evidence="1">TonB-dependent receptor SusC</fullName>
    </submittedName>
</protein>
<dbReference type="EMBL" id="CABVMM010000001">
    <property type="protein sequence ID" value="VVU99057.1"/>
    <property type="molecule type" value="Genomic_DNA"/>
</dbReference>
<comment type="caution">
    <text evidence="1">The sequence shown here is derived from an EMBL/GenBank/DDBJ whole genome shotgun (WGS) entry which is preliminary data.</text>
</comment>
<reference evidence="1" key="1">
    <citation type="submission" date="2019-09" db="EMBL/GenBank/DDBJ databases">
        <authorList>
            <person name="Rodrigo-Torres L."/>
            <person name="Arahal R. D."/>
            <person name="Lucena T."/>
        </authorList>
    </citation>
    <scope>NUCLEOTIDE SEQUENCE</scope>
    <source>
        <strain evidence="1">ISS653</strain>
    </source>
</reference>
<evidence type="ECO:0000313" key="2">
    <source>
        <dbReference type="Proteomes" id="UP000356253"/>
    </source>
</evidence>
<sequence>MKTNLLAMLFLFTGLTLFAQEKTVTGTVSSADDGLPLPGANVSVQGTNQGTTTDFDGKYEIVVATGETLVFSYVGFQTQEIPVENQETISVSLQADTESLSEVVVIGYGTAEKQDLTGAISSIKAEDIVKQPALTATQAIQGKVPGVNIINSDAPGATPTVTIRGLGTALGGRDPFYVVDGTPVPDIKNISPSNIESIDFLKDASSLSIYGVRAANGAVIVTTKSGKKGKPKFSFNSYYGVKDILNQVEMANASQYVNYYNEETAAIGEENFLNQNQPYDTDWYDELLQLGSINNNVFSVSGGSDYVDYFFSYDFFEENGILEGQKYQRSVITSNNTFKLFDDRLKIKQNLSITPTKDNPKPFSAFNSAYRQAPVIPVYYPNGRYGQSFYNETTGEATYIAGEGESIGRLTSHGNPVAQVDFTNEYIKTLTLQGNVSAELEIMDGLTFTSRLGMRKFYRKQRVYVPSKESWIAGDPTRTAEQFEENKLQNPDSPQWVNNSLSFSRIENFKYNWDNFLNYKKSFGNHNFDVTLGGSKEELGVGEFNYDQAYDVPSKEQYWSIKHASDAYEKQTNQYYYTPVRYLSYFTRLQYNFDRKYYVTGTIRRDGASVFKSNEEYIGYFPSVGLGWTLSKESFLEDSSFVNFLKLRGSYGELGNPNVPFNSTQIITDPASANQNYVFGPDQALIFGASIGSPAQPISWERVNEWSAGLDYELIDSRLSGSFDWYRKTTTNTILSVQPLLNSPYEQNYYDHGAEVVNKGVEVGINWSDHVNDDFSYNIGVTYNYNHNEITEIKNNYDGQLGGSLSNGEITKRLAEGEPLGSWWMFETDGVWQNQEEIDNNASIGGALPGHLRYKDQNEDGVIDDRDKKYFGSYIPTYNFGINIGMNYKQFDLTVSGYGAGGNKIYNGLKSTRLGGENVPVDVYESRWTGPGSTNSNPGANRDSRASNYYLENGDYFRINNITIGYTLPKVDFIANARIYISAQNPFLFTDYSGFTPELNSDGAPYGTTGIELSAYPNTRTILMGLNLEL</sequence>
<gene>
    <name evidence="1" type="primary">susC_1</name>
    <name evidence="1" type="ORF">FVB9532_00307</name>
</gene>
<organism evidence="1 2">
    <name type="scientific">Mesonia oceanica</name>
    <dbReference type="NCBI Taxonomy" id="2687242"/>
    <lineage>
        <taxon>Bacteria</taxon>
        <taxon>Pseudomonadati</taxon>
        <taxon>Bacteroidota</taxon>
        <taxon>Flavobacteriia</taxon>
        <taxon>Flavobacteriales</taxon>
        <taxon>Flavobacteriaceae</taxon>
        <taxon>Mesonia</taxon>
    </lineage>
</organism>
<name>A0AC61Y3S2_9FLAO</name>
<evidence type="ECO:0000313" key="1">
    <source>
        <dbReference type="EMBL" id="VVU99057.1"/>
    </source>
</evidence>